<comment type="caution">
    <text evidence="2">The sequence shown here is derived from an EMBL/GenBank/DDBJ whole genome shotgun (WGS) entry which is preliminary data.</text>
</comment>
<dbReference type="Proteomes" id="UP000076715">
    <property type="component" value="Unassembled WGS sequence"/>
</dbReference>
<sequence length="429" mass="49306">MKPIYYICIVLLVAITTSCQEPSQVVTNSNDYVKYLSHNNHQNINETNKKLNFWNTKIKTDSIQLPAMIAVAGVYSEMFQSTGNIQFLKQAEQVLVKSVKVAAIKKEGYLLALARNYISQHRFKEAKNAAQGAYILNPNASAKMVLFDVSMELGQYNEAKKYLEEIADQSKYNFLIRLAKWNDYKGDLDATIRNMEKAKTIAEQSNKKGLMLWSYTNLADYYGHAGRIKDSYDYYLKTLEIDPSNAYAMKGIAWIIYSYEHNPQEALRIIDAVTESYQSPDYFLLKAEIAEFQKDHLTKKGNLIGYKYAIADKRYGKMYNTYNAMLLAEEYQDFNKALEIAEEEIDNRPTPQSYDLKAHILNLKGEHEKALEIAEKFIIGKTFEPETQYHIAEIYKTNGFQNKVNTIKKELIESAYELGPVLSQKIAKL</sequence>
<gene>
    <name evidence="2" type="ORF">AWE51_14200</name>
</gene>
<dbReference type="PROSITE" id="PS50005">
    <property type="entry name" value="TPR"/>
    <property type="match status" value="1"/>
</dbReference>
<keyword evidence="3" id="KW-1185">Reference proteome</keyword>
<dbReference type="RefSeq" id="WP_066318410.1">
    <property type="nucleotide sequence ID" value="NZ_LQRT01000046.1"/>
</dbReference>
<dbReference type="OrthoDB" id="1399920at2"/>
<evidence type="ECO:0000313" key="2">
    <source>
        <dbReference type="EMBL" id="KZS38735.1"/>
    </source>
</evidence>
<reference evidence="2 3" key="1">
    <citation type="submission" date="2016-01" db="EMBL/GenBank/DDBJ databases">
        <title>The draft genome sequence of Aquimarina sp. RZW4-3-2.</title>
        <authorList>
            <person name="Wang Y."/>
        </authorList>
    </citation>
    <scope>NUCLEOTIDE SEQUENCE [LARGE SCALE GENOMIC DNA]</scope>
    <source>
        <strain evidence="2 3">RZW4-3-2</strain>
    </source>
</reference>
<dbReference type="SUPFAM" id="SSF48452">
    <property type="entry name" value="TPR-like"/>
    <property type="match status" value="3"/>
</dbReference>
<dbReference type="EMBL" id="LQRT01000046">
    <property type="protein sequence ID" value="KZS38735.1"/>
    <property type="molecule type" value="Genomic_DNA"/>
</dbReference>
<dbReference type="InterPro" id="IPR011990">
    <property type="entry name" value="TPR-like_helical_dom_sf"/>
</dbReference>
<evidence type="ECO:0000313" key="3">
    <source>
        <dbReference type="Proteomes" id="UP000076715"/>
    </source>
</evidence>
<proteinExistence type="predicted"/>
<dbReference type="InterPro" id="IPR019734">
    <property type="entry name" value="TPR_rpt"/>
</dbReference>
<dbReference type="STRING" id="1642818.AWE51_14200"/>
<feature type="repeat" description="TPR" evidence="1">
    <location>
        <begin position="212"/>
        <end position="245"/>
    </location>
</feature>
<evidence type="ECO:0000256" key="1">
    <source>
        <dbReference type="PROSITE-ProRule" id="PRU00339"/>
    </source>
</evidence>
<accession>A0A162XQT7</accession>
<name>A0A162XQT7_9FLAO</name>
<dbReference type="PROSITE" id="PS51257">
    <property type="entry name" value="PROKAR_LIPOPROTEIN"/>
    <property type="match status" value="1"/>
</dbReference>
<dbReference type="AlphaFoldDB" id="A0A162XQT7"/>
<dbReference type="Gene3D" id="1.25.40.10">
    <property type="entry name" value="Tetratricopeptide repeat domain"/>
    <property type="match status" value="2"/>
</dbReference>
<organism evidence="2 3">
    <name type="scientific">Aquimarina aggregata</name>
    <dbReference type="NCBI Taxonomy" id="1642818"/>
    <lineage>
        <taxon>Bacteria</taxon>
        <taxon>Pseudomonadati</taxon>
        <taxon>Bacteroidota</taxon>
        <taxon>Flavobacteriia</taxon>
        <taxon>Flavobacteriales</taxon>
        <taxon>Flavobacteriaceae</taxon>
        <taxon>Aquimarina</taxon>
    </lineage>
</organism>
<keyword evidence="1" id="KW-0802">TPR repeat</keyword>
<protein>
    <submittedName>
        <fullName evidence="2">Uncharacterized protein</fullName>
    </submittedName>
</protein>
<dbReference type="Pfam" id="PF13181">
    <property type="entry name" value="TPR_8"/>
    <property type="match status" value="1"/>
</dbReference>